<accession>A0ABW4EGN0</accession>
<evidence type="ECO:0000256" key="2">
    <source>
        <dbReference type="RuleBase" id="RU003750"/>
    </source>
</evidence>
<dbReference type="InterPro" id="IPR043130">
    <property type="entry name" value="CDP-OH_PTrfase_TM_dom"/>
</dbReference>
<proteinExistence type="inferred from homology"/>
<comment type="caution">
    <text evidence="4">The sequence shown here is derived from an EMBL/GenBank/DDBJ whole genome shotgun (WGS) entry which is preliminary data.</text>
</comment>
<dbReference type="EMBL" id="JBHUDD010000050">
    <property type="protein sequence ID" value="MFD1509399.1"/>
    <property type="molecule type" value="Genomic_DNA"/>
</dbReference>
<dbReference type="RefSeq" id="WP_379914599.1">
    <property type="nucleotide sequence ID" value="NZ_JBHUDD010000050.1"/>
</dbReference>
<dbReference type="InterPro" id="IPR000462">
    <property type="entry name" value="CDP-OH_P_trans"/>
</dbReference>
<dbReference type="PROSITE" id="PS00379">
    <property type="entry name" value="CDP_ALCOHOL_P_TRANSF"/>
    <property type="match status" value="1"/>
</dbReference>
<evidence type="ECO:0000256" key="1">
    <source>
        <dbReference type="ARBA" id="ARBA00022679"/>
    </source>
</evidence>
<gene>
    <name evidence="4" type="ORF">ACFTOW_08300</name>
</gene>
<keyword evidence="3" id="KW-1133">Transmembrane helix</keyword>
<reference evidence="5" key="1">
    <citation type="journal article" date="2019" name="Int. J. Syst. Evol. Microbiol.">
        <title>The Global Catalogue of Microorganisms (GCM) 10K type strain sequencing project: providing services to taxonomists for standard genome sequencing and annotation.</title>
        <authorList>
            <consortium name="The Broad Institute Genomics Platform"/>
            <consortium name="The Broad Institute Genome Sequencing Center for Infectious Disease"/>
            <person name="Wu L."/>
            <person name="Ma J."/>
        </authorList>
    </citation>
    <scope>NUCLEOTIDE SEQUENCE [LARGE SCALE GENOMIC DNA]</scope>
    <source>
        <strain evidence="5">CGMCC 1.12477</strain>
    </source>
</reference>
<feature type="transmembrane region" description="Helical" evidence="3">
    <location>
        <begin position="86"/>
        <end position="105"/>
    </location>
</feature>
<organism evidence="4 5">
    <name type="scientific">Lacimonas salitolerans</name>
    <dbReference type="NCBI Taxonomy" id="1323750"/>
    <lineage>
        <taxon>Bacteria</taxon>
        <taxon>Pseudomonadati</taxon>
        <taxon>Pseudomonadota</taxon>
        <taxon>Alphaproteobacteria</taxon>
        <taxon>Rhodobacterales</taxon>
        <taxon>Paracoccaceae</taxon>
        <taxon>Lacimonas</taxon>
    </lineage>
</organism>
<keyword evidence="3" id="KW-0812">Transmembrane</keyword>
<name>A0ABW4EGN0_9RHOB</name>
<feature type="transmembrane region" description="Helical" evidence="3">
    <location>
        <begin position="59"/>
        <end position="80"/>
    </location>
</feature>
<evidence type="ECO:0000313" key="5">
    <source>
        <dbReference type="Proteomes" id="UP001597186"/>
    </source>
</evidence>
<keyword evidence="3" id="KW-0472">Membrane</keyword>
<dbReference type="InterPro" id="IPR048254">
    <property type="entry name" value="CDP_ALCOHOL_P_TRANSF_CS"/>
</dbReference>
<protein>
    <submittedName>
        <fullName evidence="4">CDP-alcohol phosphatidyltransferase family protein</fullName>
    </submittedName>
</protein>
<evidence type="ECO:0000256" key="3">
    <source>
        <dbReference type="SAM" id="Phobius"/>
    </source>
</evidence>
<keyword evidence="1 2" id="KW-0808">Transferase</keyword>
<sequence length="226" mass="23555">MARFGATALLGAGGVVALSAGLLQGEPLHVALATGLYLGATLVAGAFMRRSYPHGALGLCNMVTLVRLVLAAALIVPVLAGGSAQWSIFWLAAAALSLDAVDGWFARRQRLTSAFGARFDMEVDAALGLILACNAFAAGTVGPLVLLLGLPRYGFGLAGLILPWMTRPLPDRFGRKLACVIQIGALVGVQPAILPPTVAECAILVAALALTGSFGRDILWLWQRRR</sequence>
<feature type="transmembrane region" description="Helical" evidence="3">
    <location>
        <begin position="27"/>
        <end position="47"/>
    </location>
</feature>
<feature type="transmembrane region" description="Helical" evidence="3">
    <location>
        <begin position="126"/>
        <end position="147"/>
    </location>
</feature>
<evidence type="ECO:0000313" key="4">
    <source>
        <dbReference type="EMBL" id="MFD1509399.1"/>
    </source>
</evidence>
<keyword evidence="5" id="KW-1185">Reference proteome</keyword>
<dbReference type="Gene3D" id="1.20.120.1760">
    <property type="match status" value="1"/>
</dbReference>
<feature type="transmembrane region" description="Helical" evidence="3">
    <location>
        <begin position="202"/>
        <end position="222"/>
    </location>
</feature>
<dbReference type="Pfam" id="PF01066">
    <property type="entry name" value="CDP-OH_P_transf"/>
    <property type="match status" value="1"/>
</dbReference>
<dbReference type="Proteomes" id="UP001597186">
    <property type="component" value="Unassembled WGS sequence"/>
</dbReference>
<comment type="similarity">
    <text evidence="2">Belongs to the CDP-alcohol phosphatidyltransferase class-I family.</text>
</comment>